<feature type="region of interest" description="Disordered" evidence="1">
    <location>
        <begin position="1"/>
        <end position="81"/>
    </location>
</feature>
<protein>
    <submittedName>
        <fullName evidence="2">Uncharacterized protein</fullName>
    </submittedName>
</protein>
<dbReference type="RefSeq" id="WP_003982150.1">
    <property type="nucleotide sequence ID" value="NZ_CP048261.1"/>
</dbReference>
<accession>L8ES69</accession>
<evidence type="ECO:0000256" key="1">
    <source>
        <dbReference type="SAM" id="MobiDB-lite"/>
    </source>
</evidence>
<evidence type="ECO:0000313" key="2">
    <source>
        <dbReference type="EMBL" id="QST80126.1"/>
    </source>
</evidence>
<dbReference type="GeneID" id="66853868"/>
<reference evidence="2" key="1">
    <citation type="submission" date="2012-12" db="EMBL/GenBank/DDBJ databases">
        <authorList>
            <person name="Pethick F.E."/>
            <person name="MacFadyen A.C."/>
            <person name="Tang Z."/>
            <person name="Sangal V."/>
            <person name="Tze-Tze L."/>
            <person name="Chu J."/>
            <person name="Guo M."/>
            <person name="Kirby R."/>
            <person name="Hoskisson P.A."/>
            <person name="Herron P.R."/>
            <person name="Hunter I.S."/>
        </authorList>
    </citation>
    <scope>NUCLEOTIDE SEQUENCE</scope>
    <source>
        <strain evidence="2">ATCC 10970</strain>
    </source>
</reference>
<name>L8ES69_STRR1</name>
<organism evidence="2 3">
    <name type="scientific">Streptomyces rimosus subsp. rimosus (strain ATCC 10970 / DSM 40260 / JCM 4667 / NRRL 2234)</name>
    <dbReference type="NCBI Taxonomy" id="1265868"/>
    <lineage>
        <taxon>Bacteria</taxon>
        <taxon>Bacillati</taxon>
        <taxon>Actinomycetota</taxon>
        <taxon>Actinomycetes</taxon>
        <taxon>Kitasatosporales</taxon>
        <taxon>Streptomycetaceae</taxon>
        <taxon>Streptomyces</taxon>
    </lineage>
</organism>
<dbReference type="EMBL" id="CP048261">
    <property type="protein sequence ID" value="QST80126.1"/>
    <property type="molecule type" value="Genomic_DNA"/>
</dbReference>
<feature type="compositionally biased region" description="Basic and acidic residues" evidence="1">
    <location>
        <begin position="56"/>
        <end position="65"/>
    </location>
</feature>
<dbReference type="AlphaFoldDB" id="L8ES69"/>
<reference evidence="2" key="2">
    <citation type="submission" date="2020-01" db="EMBL/GenBank/DDBJ databases">
        <authorList>
            <person name="Algora L."/>
            <person name="Schniete J.K."/>
            <person name="MacFadyen A."/>
            <person name="Hoskisson P.A."/>
            <person name="Hunter I.S."/>
            <person name="Herron P.R."/>
        </authorList>
    </citation>
    <scope>NUCLEOTIDE SEQUENCE</scope>
    <source>
        <strain evidence="2">ATCC 10970</strain>
    </source>
</reference>
<proteinExistence type="predicted"/>
<evidence type="ECO:0000313" key="3">
    <source>
        <dbReference type="Proteomes" id="UP000011074"/>
    </source>
</evidence>
<gene>
    <name evidence="2" type="ORF">SRIM_008000</name>
</gene>
<sequence length="81" mass="8418">MAGSAIALPLTTAEADERQPRTEQVSVAQDGTPADVPVENGRISGDGPSCTSPRVVENDTNEKADVFGTDRPTAARRPAPT</sequence>
<dbReference type="Proteomes" id="UP000011074">
    <property type="component" value="Chromosome"/>
</dbReference>
<reference evidence="2" key="3">
    <citation type="journal article" date="2021" name="bioRxiv">
        <title>Bilateral symmetry of linear streptomycete chromosomes.</title>
        <authorList>
            <person name="Algora-Gallardo L."/>
            <person name="Schniete J.K."/>
            <person name="Mark D.R."/>
            <person name="Hunter I.S."/>
            <person name="Herron P.R."/>
        </authorList>
    </citation>
    <scope>NUCLEOTIDE SEQUENCE</scope>
    <source>
        <strain evidence="2">ATCC 10970</strain>
    </source>
</reference>